<keyword evidence="1" id="KW-0378">Hydrolase</keyword>
<proteinExistence type="predicted"/>
<dbReference type="PANTHER" id="PTHR43611:SF3">
    <property type="entry name" value="FLAVIN MONONUCLEOTIDE HYDROLASE 1, CHLOROPLATIC"/>
    <property type="match status" value="1"/>
</dbReference>
<dbReference type="Pfam" id="PF00702">
    <property type="entry name" value="Hydrolase"/>
    <property type="match status" value="1"/>
</dbReference>
<organism evidence="1 2">
    <name type="scientific">Streptomyces yokosukanensis</name>
    <dbReference type="NCBI Taxonomy" id="67386"/>
    <lineage>
        <taxon>Bacteria</taxon>
        <taxon>Bacillati</taxon>
        <taxon>Actinomycetota</taxon>
        <taxon>Actinomycetes</taxon>
        <taxon>Kitasatosporales</taxon>
        <taxon>Streptomycetaceae</taxon>
        <taxon>Streptomyces</taxon>
    </lineage>
</organism>
<dbReference type="STRING" id="67386.AQI95_29060"/>
<dbReference type="RefSeq" id="WP_067130186.1">
    <property type="nucleotide sequence ID" value="NZ_KQ948217.1"/>
</dbReference>
<dbReference type="InterPro" id="IPR006439">
    <property type="entry name" value="HAD-SF_hydro_IA"/>
</dbReference>
<evidence type="ECO:0000313" key="1">
    <source>
        <dbReference type="EMBL" id="KUN02124.1"/>
    </source>
</evidence>
<dbReference type="InterPro" id="IPR036412">
    <property type="entry name" value="HAD-like_sf"/>
</dbReference>
<dbReference type="InterPro" id="IPR023214">
    <property type="entry name" value="HAD_sf"/>
</dbReference>
<comment type="caution">
    <text evidence="1">The sequence shown here is derived from an EMBL/GenBank/DDBJ whole genome shotgun (WGS) entry which is preliminary data.</text>
</comment>
<dbReference type="EMBL" id="LMWN01000040">
    <property type="protein sequence ID" value="KUN02124.1"/>
    <property type="molecule type" value="Genomic_DNA"/>
</dbReference>
<keyword evidence="2" id="KW-1185">Reference proteome</keyword>
<reference evidence="1 2" key="1">
    <citation type="submission" date="2015-10" db="EMBL/GenBank/DDBJ databases">
        <title>Draft genome sequence of Streptomyces yokosukanensis DSM 40224, type strain for the species Streptomyces yokosukanensis.</title>
        <authorList>
            <person name="Ruckert C."/>
            <person name="Winkler A."/>
            <person name="Kalinowski J."/>
            <person name="Kampfer P."/>
            <person name="Glaeser S."/>
        </authorList>
    </citation>
    <scope>NUCLEOTIDE SEQUENCE [LARGE SCALE GENOMIC DNA]</scope>
    <source>
        <strain evidence="1 2">DSM 40224</strain>
    </source>
</reference>
<dbReference type="Gene3D" id="1.10.150.240">
    <property type="entry name" value="Putative phosphatase, domain 2"/>
    <property type="match status" value="1"/>
</dbReference>
<dbReference type="SUPFAM" id="SSF56784">
    <property type="entry name" value="HAD-like"/>
    <property type="match status" value="1"/>
</dbReference>
<sequence length="210" mass="22895">MTIPASPTGIDALLIDYNGVIGVQPGLAQWQRLARTAAWPGDIASFQTAFWKSRDAYDVGQLSDLAFWAKVLGSHPGPRMLRQLRSTDTAMWTHTDSQVLAVLGRARRIGLTMAMLSNAPHPLSDVLDTTRWRRKLMTAALYSARLGVCKPEPAAYQQALAALGAVDPARVLFIDDRADNCHAAARLGLQTLHYTGRPAELEAVLLQHTG</sequence>
<name>A0A117Q0F9_9ACTN</name>
<dbReference type="InterPro" id="IPR023198">
    <property type="entry name" value="PGP-like_dom2"/>
</dbReference>
<dbReference type="PANTHER" id="PTHR43611">
    <property type="entry name" value="ALPHA-D-GLUCOSE 1-PHOSPHATE PHOSPHATASE"/>
    <property type="match status" value="1"/>
</dbReference>
<dbReference type="AlphaFoldDB" id="A0A117Q0F9"/>
<dbReference type="Proteomes" id="UP000053127">
    <property type="component" value="Unassembled WGS sequence"/>
</dbReference>
<protein>
    <submittedName>
        <fullName evidence="1">Hydrolase</fullName>
    </submittedName>
</protein>
<gene>
    <name evidence="1" type="ORF">AQI95_29060</name>
</gene>
<dbReference type="Gene3D" id="3.40.50.1000">
    <property type="entry name" value="HAD superfamily/HAD-like"/>
    <property type="match status" value="1"/>
</dbReference>
<dbReference type="NCBIfam" id="TIGR01509">
    <property type="entry name" value="HAD-SF-IA-v3"/>
    <property type="match status" value="1"/>
</dbReference>
<dbReference type="GO" id="GO:0016787">
    <property type="term" value="F:hydrolase activity"/>
    <property type="evidence" value="ECO:0007669"/>
    <property type="project" value="UniProtKB-KW"/>
</dbReference>
<evidence type="ECO:0000313" key="2">
    <source>
        <dbReference type="Proteomes" id="UP000053127"/>
    </source>
</evidence>
<accession>A0A117Q0F9</accession>